<accession>A0A7K0ET04</accession>
<evidence type="ECO:0000313" key="2">
    <source>
        <dbReference type="EMBL" id="MRS64548.1"/>
    </source>
</evidence>
<dbReference type="InterPro" id="IPR017853">
    <property type="entry name" value="GH"/>
</dbReference>
<dbReference type="RefSeq" id="WP_154177881.1">
    <property type="nucleotide sequence ID" value="NZ_WJXZ01000014.1"/>
</dbReference>
<reference evidence="2 3" key="1">
    <citation type="journal article" date="2018" name="Antonie Van Leeuwenhoek">
        <title>Larkinella terrae sp. nov., isolated from soil on Jeju Island, South Korea.</title>
        <authorList>
            <person name="Ten L.N."/>
            <person name="Jeon J."/>
            <person name="Park S.J."/>
            <person name="Park S."/>
            <person name="Lee S.Y."/>
            <person name="Kim M.K."/>
            <person name="Jung H.Y."/>
        </authorList>
    </citation>
    <scope>NUCLEOTIDE SEQUENCE [LARGE SCALE GENOMIC DNA]</scope>
    <source>
        <strain evidence="2 3">KCTC 52001</strain>
    </source>
</reference>
<comment type="caution">
    <text evidence="2">The sequence shown here is derived from an EMBL/GenBank/DDBJ whole genome shotgun (WGS) entry which is preliminary data.</text>
</comment>
<dbReference type="InterPro" id="IPR006103">
    <property type="entry name" value="Glyco_hydro_2_cat"/>
</dbReference>
<dbReference type="InterPro" id="IPR051913">
    <property type="entry name" value="GH2_Domain-Containing"/>
</dbReference>
<name>A0A7K0ET04_9BACT</name>
<proteinExistence type="predicted"/>
<feature type="domain" description="Glycoside hydrolase family 2 catalytic" evidence="1">
    <location>
        <begin position="135"/>
        <end position="251"/>
    </location>
</feature>
<dbReference type="EMBL" id="WJXZ01000014">
    <property type="protein sequence ID" value="MRS64548.1"/>
    <property type="molecule type" value="Genomic_DNA"/>
</dbReference>
<dbReference type="GO" id="GO:0005975">
    <property type="term" value="P:carbohydrate metabolic process"/>
    <property type="evidence" value="ECO:0007669"/>
    <property type="project" value="InterPro"/>
</dbReference>
<dbReference type="SUPFAM" id="SSF51445">
    <property type="entry name" value="(Trans)glycosidases"/>
    <property type="match status" value="1"/>
</dbReference>
<keyword evidence="3" id="KW-1185">Reference proteome</keyword>
<dbReference type="GO" id="GO:0004553">
    <property type="term" value="F:hydrolase activity, hydrolyzing O-glycosyl compounds"/>
    <property type="evidence" value="ECO:0007669"/>
    <property type="project" value="InterPro"/>
</dbReference>
<dbReference type="Gene3D" id="3.20.20.80">
    <property type="entry name" value="Glycosidases"/>
    <property type="match status" value="1"/>
</dbReference>
<dbReference type="Pfam" id="PF02836">
    <property type="entry name" value="Glyco_hydro_2_C"/>
    <property type="match status" value="1"/>
</dbReference>
<sequence length="461" mass="53312">MGKETGPFRRRSCWFTGKTGRLLFLLFWLLPGCGFLTGCGESPSTSSRATATENAVRISWVGDSAVLSRRGQPYFIQGAGGQSRLKRLKECGGNSIRIWDDNDADRILKQADQLDLTVLFGLWVERERDGFNYYDDRAVRKQVEQIRQTVLKYRHHPSLLMWCLGNEWNLKARNISVYDEINRIAKMIHELDPDHPVTTAIGTNRAQILQLIKERCPEIDVLSVNVYGGIHELRGLLDESGWTKPYLISEFGPLGHWESKQTDWQMPIEPFSDRKSEFVRANYQKYIRPRPKNCLGSYVFLWGYKEEGTHTWYSFFDAKGRETALVGTMQTLWTGKPPENVAPVIHQMLINQREVSFQAFLPSDSLYRVEVVASDPDRDNLTYFWEIRPQAEQWLEDDFHDMPLLAEDDLIKTAHQPVTSFQLPRLPGAYRLYVYAYDTHHHVATANVPILIREDDKKSHQ</sequence>
<dbReference type="PANTHER" id="PTHR42732:SF1">
    <property type="entry name" value="BETA-MANNOSIDASE"/>
    <property type="match status" value="1"/>
</dbReference>
<gene>
    <name evidence="2" type="ORF">GJJ30_24835</name>
</gene>
<evidence type="ECO:0000313" key="3">
    <source>
        <dbReference type="Proteomes" id="UP000441754"/>
    </source>
</evidence>
<dbReference type="AlphaFoldDB" id="A0A7K0ET04"/>
<dbReference type="PANTHER" id="PTHR42732">
    <property type="entry name" value="BETA-GALACTOSIDASE"/>
    <property type="match status" value="1"/>
</dbReference>
<protein>
    <recommendedName>
        <fullName evidence="1">Glycoside hydrolase family 2 catalytic domain-containing protein</fullName>
    </recommendedName>
</protein>
<organism evidence="2 3">
    <name type="scientific">Larkinella terrae</name>
    <dbReference type="NCBI Taxonomy" id="2025311"/>
    <lineage>
        <taxon>Bacteria</taxon>
        <taxon>Pseudomonadati</taxon>
        <taxon>Bacteroidota</taxon>
        <taxon>Cytophagia</taxon>
        <taxon>Cytophagales</taxon>
        <taxon>Spirosomataceae</taxon>
        <taxon>Larkinella</taxon>
    </lineage>
</organism>
<dbReference type="Proteomes" id="UP000441754">
    <property type="component" value="Unassembled WGS sequence"/>
</dbReference>
<dbReference type="OrthoDB" id="9801077at2"/>
<evidence type="ECO:0000259" key="1">
    <source>
        <dbReference type="Pfam" id="PF02836"/>
    </source>
</evidence>